<dbReference type="GO" id="GO:0008333">
    <property type="term" value="P:endosome to lysosome transport"/>
    <property type="evidence" value="ECO:0007669"/>
    <property type="project" value="TreeGrafter"/>
</dbReference>
<protein>
    <submittedName>
        <fullName evidence="7">Ras protein rab-7a</fullName>
    </submittedName>
</protein>
<dbReference type="PANTHER" id="PTHR47981">
    <property type="entry name" value="RAB FAMILY"/>
    <property type="match status" value="1"/>
</dbReference>
<dbReference type="GO" id="GO:0045335">
    <property type="term" value="C:phagocytic vesicle"/>
    <property type="evidence" value="ECO:0007669"/>
    <property type="project" value="TreeGrafter"/>
</dbReference>
<dbReference type="SUPFAM" id="SSF52540">
    <property type="entry name" value="P-loop containing nucleoside triphosphate hydrolases"/>
    <property type="match status" value="1"/>
</dbReference>
<dbReference type="SMART" id="SM00174">
    <property type="entry name" value="RHO"/>
    <property type="match status" value="1"/>
</dbReference>
<sequence length="206" mass="23001">MASRKKVLLKVIILGDSGVGKTSLMNQYVAKKFSNQYKATIGADFLTKEVMVDDRLVTMQIWDTAGQERFQSLGVAFYRGADGCVLVFDVTMPNTFRSLDSWRDEFLIQASPRDPENFPFVVIGNKIDLENRAVSARRAQGWCHSKGDIPYFETSAKEAINVEQAFQAVAKNAMAQETDVELCSEFPDPIKLSGDNNKPRDSNCPC</sequence>
<dbReference type="SMART" id="SM00173">
    <property type="entry name" value="RAS"/>
    <property type="match status" value="1"/>
</dbReference>
<dbReference type="GO" id="GO:0031902">
    <property type="term" value="C:late endosome membrane"/>
    <property type="evidence" value="ECO:0007669"/>
    <property type="project" value="UniProtKB-SubCell"/>
</dbReference>
<dbReference type="GO" id="GO:0005525">
    <property type="term" value="F:GTP binding"/>
    <property type="evidence" value="ECO:0007669"/>
    <property type="project" value="UniProtKB-KW"/>
</dbReference>
<evidence type="ECO:0000313" key="7">
    <source>
        <dbReference type="EMBL" id="GFO07461.1"/>
    </source>
</evidence>
<dbReference type="InterPro" id="IPR001806">
    <property type="entry name" value="Small_GTPase"/>
</dbReference>
<comment type="caution">
    <text evidence="7">The sequence shown here is derived from an EMBL/GenBank/DDBJ whole genome shotgun (WGS) entry which is preliminary data.</text>
</comment>
<dbReference type="FunFam" id="3.40.50.300:FF:000086">
    <property type="entry name" value="Ras-related small GTPase"/>
    <property type="match status" value="1"/>
</dbReference>
<dbReference type="GO" id="GO:0003924">
    <property type="term" value="F:GTPase activity"/>
    <property type="evidence" value="ECO:0007669"/>
    <property type="project" value="InterPro"/>
</dbReference>
<reference evidence="7 8" key="1">
    <citation type="journal article" date="2021" name="Elife">
        <title>Chloroplast acquisition without the gene transfer in kleptoplastic sea slugs, Plakobranchus ocellatus.</title>
        <authorList>
            <person name="Maeda T."/>
            <person name="Takahashi S."/>
            <person name="Yoshida T."/>
            <person name="Shimamura S."/>
            <person name="Takaki Y."/>
            <person name="Nagai Y."/>
            <person name="Toyoda A."/>
            <person name="Suzuki Y."/>
            <person name="Arimoto A."/>
            <person name="Ishii H."/>
            <person name="Satoh N."/>
            <person name="Nishiyama T."/>
            <person name="Hasebe M."/>
            <person name="Maruyama T."/>
            <person name="Minagawa J."/>
            <person name="Obokata J."/>
            <person name="Shigenobu S."/>
        </authorList>
    </citation>
    <scope>NUCLEOTIDE SEQUENCE [LARGE SCALE GENOMIC DNA]</scope>
</reference>
<proteinExistence type="inferred from homology"/>
<name>A0AAV4AGP4_9GAST</name>
<dbReference type="EMBL" id="BLXT01003865">
    <property type="protein sequence ID" value="GFO07461.1"/>
    <property type="molecule type" value="Genomic_DNA"/>
</dbReference>
<keyword evidence="5" id="KW-0449">Lipoprotein</keyword>
<evidence type="ECO:0000256" key="4">
    <source>
        <dbReference type="ARBA" id="ARBA00023134"/>
    </source>
</evidence>
<dbReference type="PANTHER" id="PTHR47981:SF20">
    <property type="entry name" value="RAS-RELATED PROTEIN RAB-7A"/>
    <property type="match status" value="1"/>
</dbReference>
<dbReference type="PRINTS" id="PR00449">
    <property type="entry name" value="RASTRNSFRMNG"/>
</dbReference>
<dbReference type="SMART" id="SM00175">
    <property type="entry name" value="RAB"/>
    <property type="match status" value="1"/>
</dbReference>
<dbReference type="GO" id="GO:0005764">
    <property type="term" value="C:lysosome"/>
    <property type="evidence" value="ECO:0007669"/>
    <property type="project" value="TreeGrafter"/>
</dbReference>
<evidence type="ECO:0000256" key="2">
    <source>
        <dbReference type="ARBA" id="ARBA00006270"/>
    </source>
</evidence>
<dbReference type="CDD" id="cd01862">
    <property type="entry name" value="Rab7"/>
    <property type="match status" value="1"/>
</dbReference>
<dbReference type="Proteomes" id="UP000735302">
    <property type="component" value="Unassembled WGS sequence"/>
</dbReference>
<dbReference type="PROSITE" id="PS51419">
    <property type="entry name" value="RAB"/>
    <property type="match status" value="1"/>
</dbReference>
<evidence type="ECO:0000256" key="6">
    <source>
        <dbReference type="ARBA" id="ARBA00023289"/>
    </source>
</evidence>
<evidence type="ECO:0000256" key="1">
    <source>
        <dbReference type="ARBA" id="ARBA00004414"/>
    </source>
</evidence>
<dbReference type="PROSITE" id="PS51421">
    <property type="entry name" value="RAS"/>
    <property type="match status" value="1"/>
</dbReference>
<dbReference type="Pfam" id="PF00071">
    <property type="entry name" value="Ras"/>
    <property type="match status" value="1"/>
</dbReference>
<evidence type="ECO:0000256" key="5">
    <source>
        <dbReference type="ARBA" id="ARBA00023288"/>
    </source>
</evidence>
<dbReference type="Gene3D" id="3.40.50.300">
    <property type="entry name" value="P-loop containing nucleotide triphosphate hydrolases"/>
    <property type="match status" value="1"/>
</dbReference>
<keyword evidence="6" id="KW-0636">Prenylation</keyword>
<dbReference type="AlphaFoldDB" id="A0AAV4AGP4"/>
<organism evidence="7 8">
    <name type="scientific">Plakobranchus ocellatus</name>
    <dbReference type="NCBI Taxonomy" id="259542"/>
    <lineage>
        <taxon>Eukaryota</taxon>
        <taxon>Metazoa</taxon>
        <taxon>Spiralia</taxon>
        <taxon>Lophotrochozoa</taxon>
        <taxon>Mollusca</taxon>
        <taxon>Gastropoda</taxon>
        <taxon>Heterobranchia</taxon>
        <taxon>Euthyneura</taxon>
        <taxon>Panpulmonata</taxon>
        <taxon>Sacoglossa</taxon>
        <taxon>Placobranchoidea</taxon>
        <taxon>Plakobranchidae</taxon>
        <taxon>Plakobranchus</taxon>
    </lineage>
</organism>
<dbReference type="NCBIfam" id="TIGR00231">
    <property type="entry name" value="small_GTP"/>
    <property type="match status" value="1"/>
</dbReference>
<keyword evidence="3" id="KW-0547">Nucleotide-binding</keyword>
<dbReference type="InterPro" id="IPR005225">
    <property type="entry name" value="Small_GTP-bd"/>
</dbReference>
<evidence type="ECO:0000313" key="8">
    <source>
        <dbReference type="Proteomes" id="UP000735302"/>
    </source>
</evidence>
<keyword evidence="4" id="KW-0342">GTP-binding</keyword>
<comment type="subcellular location">
    <subcellularLocation>
        <location evidence="1">Late endosome membrane</location>
    </subcellularLocation>
</comment>
<keyword evidence="8" id="KW-1185">Reference proteome</keyword>
<dbReference type="InterPro" id="IPR027417">
    <property type="entry name" value="P-loop_NTPase"/>
</dbReference>
<gene>
    <name evidence="7" type="ORF">PoB_003396600</name>
</gene>
<dbReference type="SMART" id="SM00176">
    <property type="entry name" value="RAN"/>
    <property type="match status" value="1"/>
</dbReference>
<evidence type="ECO:0000256" key="3">
    <source>
        <dbReference type="ARBA" id="ARBA00022741"/>
    </source>
</evidence>
<comment type="similarity">
    <text evidence="2">Belongs to the small GTPase superfamily. Rab family.</text>
</comment>
<dbReference type="PROSITE" id="PS51420">
    <property type="entry name" value="RHO"/>
    <property type="match status" value="1"/>
</dbReference>
<accession>A0AAV4AGP4</accession>
<dbReference type="GO" id="GO:0090385">
    <property type="term" value="P:phagosome-lysosome fusion"/>
    <property type="evidence" value="ECO:0007669"/>
    <property type="project" value="TreeGrafter"/>
</dbReference>